<keyword evidence="4" id="KW-0808">Transferase</keyword>
<evidence type="ECO:0000259" key="3">
    <source>
        <dbReference type="Pfam" id="PF01757"/>
    </source>
</evidence>
<protein>
    <submittedName>
        <fullName evidence="4">Acyltransferase 3</fullName>
    </submittedName>
</protein>
<organism evidence="4">
    <name type="scientific">Solibacter usitatus (strain Ellin6076)</name>
    <dbReference type="NCBI Taxonomy" id="234267"/>
    <lineage>
        <taxon>Bacteria</taxon>
        <taxon>Pseudomonadati</taxon>
        <taxon>Acidobacteriota</taxon>
        <taxon>Terriglobia</taxon>
        <taxon>Bryobacterales</taxon>
        <taxon>Solibacteraceae</taxon>
        <taxon>Candidatus Solibacter</taxon>
    </lineage>
</organism>
<dbReference type="GO" id="GO:0016747">
    <property type="term" value="F:acyltransferase activity, transferring groups other than amino-acyl groups"/>
    <property type="evidence" value="ECO:0007669"/>
    <property type="project" value="InterPro"/>
</dbReference>
<evidence type="ECO:0000313" key="4">
    <source>
        <dbReference type="EMBL" id="ABJ86179.1"/>
    </source>
</evidence>
<accession>Q01VY6</accession>
<feature type="transmembrane region" description="Helical" evidence="2">
    <location>
        <begin position="258"/>
        <end position="277"/>
    </location>
</feature>
<evidence type="ECO:0000256" key="2">
    <source>
        <dbReference type="SAM" id="Phobius"/>
    </source>
</evidence>
<dbReference type="GO" id="GO:0009103">
    <property type="term" value="P:lipopolysaccharide biosynthetic process"/>
    <property type="evidence" value="ECO:0007669"/>
    <property type="project" value="TreeGrafter"/>
</dbReference>
<dbReference type="PANTHER" id="PTHR23028:SF53">
    <property type="entry name" value="ACYL_TRANSF_3 DOMAIN-CONTAINING PROTEIN"/>
    <property type="match status" value="1"/>
</dbReference>
<feature type="transmembrane region" description="Helical" evidence="2">
    <location>
        <begin position="201"/>
        <end position="221"/>
    </location>
</feature>
<feature type="region of interest" description="Disordered" evidence="1">
    <location>
        <begin position="400"/>
        <end position="422"/>
    </location>
</feature>
<sequence length="422" mass="47556">MLTLSPIQRPILRTVFRAMSHSTAPELDKLSCMTKAIIPALDGVRGIAVLMVLAVHLAVIGVVPAQFRILNYALWTGWSGVDLFFALSGFLITGQLLDTLGAPGYFKNFYMRRALRIFPLFYLALGFTAVLYPFLPAEIQGHYPTRTGWVSHMVYLQNWWMPWKEKTHDVMGHFWSLGVEEQFYLIWPACVLWLGRKRLPYACVAGVAIALGLRTWAVLAGHEDSGVVLMGTWARFDTLLVGALCAVIVRGRVSVQRYLPWIAAVCLAITAIIEIGAREYKHRGTYMQSFGYTVLAVGYGCVVLWAFYFSNRRNWWDRVLSWSPLRAAGKYSYGIYIWHLWVYVAGRALCGKAEWYGRSRIWSSLLALALPAVSIGVALASYHGFEKWFLRLKRRYEPGSAPSRQEATAGRVLARAAQADSP</sequence>
<dbReference type="InterPro" id="IPR002656">
    <property type="entry name" value="Acyl_transf_3_dom"/>
</dbReference>
<evidence type="ECO:0000256" key="1">
    <source>
        <dbReference type="SAM" id="MobiDB-lite"/>
    </source>
</evidence>
<proteinExistence type="predicted"/>
<gene>
    <name evidence="4" type="ordered locus">Acid_5226</name>
</gene>
<feature type="transmembrane region" description="Helical" evidence="2">
    <location>
        <begin position="43"/>
        <end position="63"/>
    </location>
</feature>
<feature type="transmembrane region" description="Helical" evidence="2">
    <location>
        <begin position="83"/>
        <end position="105"/>
    </location>
</feature>
<dbReference type="InParanoid" id="Q01VY6"/>
<dbReference type="eggNOG" id="COG1835">
    <property type="taxonomic scope" value="Bacteria"/>
</dbReference>
<dbReference type="KEGG" id="sus:Acid_5226"/>
<name>Q01VY6_SOLUE</name>
<dbReference type="AlphaFoldDB" id="Q01VY6"/>
<dbReference type="Pfam" id="PF01757">
    <property type="entry name" value="Acyl_transf_3"/>
    <property type="match status" value="1"/>
</dbReference>
<keyword evidence="4" id="KW-0012">Acyltransferase</keyword>
<dbReference type="PANTHER" id="PTHR23028">
    <property type="entry name" value="ACETYLTRANSFERASE"/>
    <property type="match status" value="1"/>
</dbReference>
<feature type="domain" description="Acyltransferase 3" evidence="3">
    <location>
        <begin position="39"/>
        <end position="359"/>
    </location>
</feature>
<keyword evidence="2" id="KW-0812">Transmembrane</keyword>
<dbReference type="EMBL" id="CP000473">
    <property type="protein sequence ID" value="ABJ86179.1"/>
    <property type="molecule type" value="Genomic_DNA"/>
</dbReference>
<keyword evidence="2" id="KW-0472">Membrane</keyword>
<reference evidence="4" key="1">
    <citation type="submission" date="2006-10" db="EMBL/GenBank/DDBJ databases">
        <title>Complete sequence of Solibacter usitatus Ellin6076.</title>
        <authorList>
            <consortium name="US DOE Joint Genome Institute"/>
            <person name="Copeland A."/>
            <person name="Lucas S."/>
            <person name="Lapidus A."/>
            <person name="Barry K."/>
            <person name="Detter J.C."/>
            <person name="Glavina del Rio T."/>
            <person name="Hammon N."/>
            <person name="Israni S."/>
            <person name="Dalin E."/>
            <person name="Tice H."/>
            <person name="Pitluck S."/>
            <person name="Thompson L.S."/>
            <person name="Brettin T."/>
            <person name="Bruce D."/>
            <person name="Han C."/>
            <person name="Tapia R."/>
            <person name="Gilna P."/>
            <person name="Schmutz J."/>
            <person name="Larimer F."/>
            <person name="Land M."/>
            <person name="Hauser L."/>
            <person name="Kyrpides N."/>
            <person name="Mikhailova N."/>
            <person name="Janssen P.H."/>
            <person name="Kuske C.R."/>
            <person name="Richardson P."/>
        </authorList>
    </citation>
    <scope>NUCLEOTIDE SEQUENCE</scope>
    <source>
        <strain evidence="4">Ellin6076</strain>
    </source>
</reference>
<feature type="transmembrane region" description="Helical" evidence="2">
    <location>
        <begin position="233"/>
        <end position="251"/>
    </location>
</feature>
<keyword evidence="2" id="KW-1133">Transmembrane helix</keyword>
<dbReference type="InterPro" id="IPR050879">
    <property type="entry name" value="Acyltransferase_3"/>
</dbReference>
<feature type="transmembrane region" description="Helical" evidence="2">
    <location>
        <begin position="117"/>
        <end position="135"/>
    </location>
</feature>
<feature type="transmembrane region" description="Helical" evidence="2">
    <location>
        <begin position="361"/>
        <end position="385"/>
    </location>
</feature>
<dbReference type="GO" id="GO:0016020">
    <property type="term" value="C:membrane"/>
    <property type="evidence" value="ECO:0007669"/>
    <property type="project" value="TreeGrafter"/>
</dbReference>
<dbReference type="HOGENOM" id="CLU_005679_1_4_0"/>
<feature type="transmembrane region" description="Helical" evidence="2">
    <location>
        <begin position="289"/>
        <end position="310"/>
    </location>
</feature>